<keyword evidence="1" id="KW-0472">Membrane</keyword>
<dbReference type="RefSeq" id="WP_146158668.1">
    <property type="nucleotide sequence ID" value="NZ_PVNL01000142.1"/>
</dbReference>
<dbReference type="Pfam" id="PF08308">
    <property type="entry name" value="PEGA"/>
    <property type="match status" value="1"/>
</dbReference>
<proteinExistence type="predicted"/>
<dbReference type="EMBL" id="PVNL01000142">
    <property type="protein sequence ID" value="PRP94267.1"/>
    <property type="molecule type" value="Genomic_DNA"/>
</dbReference>
<comment type="caution">
    <text evidence="3">The sequence shown here is derived from an EMBL/GenBank/DDBJ whole genome shotgun (WGS) entry which is preliminary data.</text>
</comment>
<sequence>MSVIALALLGQIVMQEPAPGLSFGEGIPSHEQVSLLATFEDVLPRACEPPPCTEDCPDDAPTIALLISGNTRDYTLHWEVTAPQLDAPLIVDSRCDLCSLAEFEDQFASDLHALCGRLDALETAPGRLQISSAPADARLRIDGRRPGRHHRTPWVGELPSGEHRIEVYAPGYHRQERTVQIVSRVNEHQHFELLPAAKRRSTAPGWATMSLGLVMGVAGSVLIALDNKPWMGRCSERNIDAYGNCKFVYDTLPLGIGLATAGGIATATGVGLVVWAQRGEPGQSEGGFALRGRF</sequence>
<keyword evidence="1" id="KW-0812">Transmembrane</keyword>
<feature type="transmembrane region" description="Helical" evidence="1">
    <location>
        <begin position="205"/>
        <end position="225"/>
    </location>
</feature>
<dbReference type="Proteomes" id="UP000238823">
    <property type="component" value="Unassembled WGS sequence"/>
</dbReference>
<dbReference type="InterPro" id="IPR013229">
    <property type="entry name" value="PEGA"/>
</dbReference>
<dbReference type="OrthoDB" id="5484597at2"/>
<dbReference type="AlphaFoldDB" id="A0A2S9XN20"/>
<accession>A0A2S9XN20</accession>
<keyword evidence="1" id="KW-1133">Transmembrane helix</keyword>
<evidence type="ECO:0000313" key="3">
    <source>
        <dbReference type="EMBL" id="PRP94267.1"/>
    </source>
</evidence>
<protein>
    <submittedName>
        <fullName evidence="3">PEGA domain protein</fullName>
    </submittedName>
</protein>
<name>A0A2S9XN20_9BACT</name>
<evidence type="ECO:0000313" key="4">
    <source>
        <dbReference type="Proteomes" id="UP000238823"/>
    </source>
</evidence>
<gene>
    <name evidence="3" type="ORF">ENSA7_78040</name>
</gene>
<evidence type="ECO:0000256" key="1">
    <source>
        <dbReference type="SAM" id="Phobius"/>
    </source>
</evidence>
<evidence type="ECO:0000259" key="2">
    <source>
        <dbReference type="Pfam" id="PF08308"/>
    </source>
</evidence>
<organism evidence="3 4">
    <name type="scientific">Enhygromyxa salina</name>
    <dbReference type="NCBI Taxonomy" id="215803"/>
    <lineage>
        <taxon>Bacteria</taxon>
        <taxon>Pseudomonadati</taxon>
        <taxon>Myxococcota</taxon>
        <taxon>Polyangia</taxon>
        <taxon>Nannocystales</taxon>
        <taxon>Nannocystaceae</taxon>
        <taxon>Enhygromyxa</taxon>
    </lineage>
</organism>
<reference evidence="3 4" key="1">
    <citation type="submission" date="2018-03" db="EMBL/GenBank/DDBJ databases">
        <title>Draft Genome Sequences of the Obligatory Marine Myxobacteria Enhygromyxa salina SWB007.</title>
        <authorList>
            <person name="Poehlein A."/>
            <person name="Moghaddam J.A."/>
            <person name="Harms H."/>
            <person name="Alanjari M."/>
            <person name="Koenig G.M."/>
            <person name="Daniel R."/>
            <person name="Schaeberle T.F."/>
        </authorList>
    </citation>
    <scope>NUCLEOTIDE SEQUENCE [LARGE SCALE GENOMIC DNA]</scope>
    <source>
        <strain evidence="3 4">SWB007</strain>
    </source>
</reference>
<feature type="domain" description="PEGA" evidence="2">
    <location>
        <begin position="127"/>
        <end position="182"/>
    </location>
</feature>